<evidence type="ECO:0000256" key="1">
    <source>
        <dbReference type="ARBA" id="ARBA00023054"/>
    </source>
</evidence>
<proteinExistence type="inferred from homology"/>
<gene>
    <name evidence="5" type="ORF">HHK36_025257</name>
</gene>
<sequence length="353" mass="40087">MGRGTVQYLWLCGDGFQHIRSQLGPLSWVKVLNIFIRHLLEHVFRAGDIVRFYSRGRTFVLKVPYGLHGLPGVVSGDLDEKTKAMLTVIQEDGDSFAQRAEMYYRKRPELIRMVEEFHRSYRSLAEKYDQLRSESNHVAQSRSSSSSNSFKQVQHLHNSTKRLNGSSSDSNSKLEAPDSHPESVVEDPAIECDASNFDFESLNKLTDELMSIGPNKLNSKLKFEVGDSQKDGNIAVATDTLGVNKKMNGFESGRYIVRDLPMGGSLDRESMWSQPTVQVSKLMEDNMRLQAELIRRNDEKREVIKDLSFKLYRQMDQNRAQQSCLRCSKAGVKQNQSQISKLKGMILGKFLGP</sequence>
<dbReference type="OMA" id="FSWWWDS"/>
<dbReference type="PANTHER" id="PTHR32258">
    <property type="entry name" value="PROTEIN NETWORKED 4A"/>
    <property type="match status" value="1"/>
</dbReference>
<dbReference type="PANTHER" id="PTHR32258:SF22">
    <property type="entry name" value="PROTEIN NETWORKED 3A-LIKE"/>
    <property type="match status" value="1"/>
</dbReference>
<dbReference type="OrthoDB" id="1924020at2759"/>
<dbReference type="Proteomes" id="UP000655225">
    <property type="component" value="Unassembled WGS sequence"/>
</dbReference>
<dbReference type="InterPro" id="IPR051861">
    <property type="entry name" value="NET_actin-binding_domain"/>
</dbReference>
<keyword evidence="6" id="KW-1185">Reference proteome</keyword>
<feature type="compositionally biased region" description="Polar residues" evidence="3">
    <location>
        <begin position="150"/>
        <end position="173"/>
    </location>
</feature>
<feature type="domain" description="NAB" evidence="4">
    <location>
        <begin position="53"/>
        <end position="135"/>
    </location>
</feature>
<dbReference type="Pfam" id="PF07765">
    <property type="entry name" value="KIP1"/>
    <property type="match status" value="1"/>
</dbReference>
<feature type="region of interest" description="Disordered" evidence="3">
    <location>
        <begin position="132"/>
        <end position="185"/>
    </location>
</feature>
<protein>
    <recommendedName>
        <fullName evidence="4">NAB domain-containing protein</fullName>
    </recommendedName>
</protein>
<evidence type="ECO:0000259" key="4">
    <source>
        <dbReference type="PROSITE" id="PS51774"/>
    </source>
</evidence>
<keyword evidence="1" id="KW-0175">Coiled coil</keyword>
<comment type="similarity">
    <text evidence="2">Belongs to the NET family.</text>
</comment>
<evidence type="ECO:0000313" key="5">
    <source>
        <dbReference type="EMBL" id="KAF8390730.1"/>
    </source>
</evidence>
<name>A0A834YMP8_TETSI</name>
<evidence type="ECO:0000256" key="3">
    <source>
        <dbReference type="SAM" id="MobiDB-lite"/>
    </source>
</evidence>
<dbReference type="GO" id="GO:0003779">
    <property type="term" value="F:actin binding"/>
    <property type="evidence" value="ECO:0007669"/>
    <property type="project" value="InterPro"/>
</dbReference>
<evidence type="ECO:0000313" key="6">
    <source>
        <dbReference type="Proteomes" id="UP000655225"/>
    </source>
</evidence>
<dbReference type="InterPro" id="IPR011684">
    <property type="entry name" value="NAB"/>
</dbReference>
<dbReference type="PROSITE" id="PS51774">
    <property type="entry name" value="NAB"/>
    <property type="match status" value="1"/>
</dbReference>
<dbReference type="AlphaFoldDB" id="A0A834YMP8"/>
<accession>A0A834YMP8</accession>
<dbReference type="EMBL" id="JABCRI010000018">
    <property type="protein sequence ID" value="KAF8390730.1"/>
    <property type="molecule type" value="Genomic_DNA"/>
</dbReference>
<comment type="caution">
    <text evidence="5">The sequence shown here is derived from an EMBL/GenBank/DDBJ whole genome shotgun (WGS) entry which is preliminary data.</text>
</comment>
<reference evidence="5 6" key="1">
    <citation type="submission" date="2020-04" db="EMBL/GenBank/DDBJ databases">
        <title>Plant Genome Project.</title>
        <authorList>
            <person name="Zhang R.-G."/>
        </authorList>
    </citation>
    <scope>NUCLEOTIDE SEQUENCE [LARGE SCALE GENOMIC DNA]</scope>
    <source>
        <strain evidence="5">YNK0</strain>
        <tissue evidence="5">Leaf</tissue>
    </source>
</reference>
<evidence type="ECO:0000256" key="2">
    <source>
        <dbReference type="ARBA" id="ARBA00038006"/>
    </source>
</evidence>
<organism evidence="5 6">
    <name type="scientific">Tetracentron sinense</name>
    <name type="common">Spur-leaf</name>
    <dbReference type="NCBI Taxonomy" id="13715"/>
    <lineage>
        <taxon>Eukaryota</taxon>
        <taxon>Viridiplantae</taxon>
        <taxon>Streptophyta</taxon>
        <taxon>Embryophyta</taxon>
        <taxon>Tracheophyta</taxon>
        <taxon>Spermatophyta</taxon>
        <taxon>Magnoliopsida</taxon>
        <taxon>Trochodendrales</taxon>
        <taxon>Trochodendraceae</taxon>
        <taxon>Tetracentron</taxon>
    </lineage>
</organism>